<evidence type="ECO:0000313" key="3">
    <source>
        <dbReference type="Proteomes" id="UP001652564"/>
    </source>
</evidence>
<dbReference type="EMBL" id="JAOWKZ010000001">
    <property type="protein sequence ID" value="MCV2870746.1"/>
    <property type="molecule type" value="Genomic_DNA"/>
</dbReference>
<reference evidence="2 3" key="1">
    <citation type="submission" date="2022-10" db="EMBL/GenBank/DDBJ databases">
        <title>Defluviimonas sp. nov., isolated from ocean surface sediments.</title>
        <authorList>
            <person name="He W."/>
            <person name="Wang L."/>
            <person name="Zhang D.-F."/>
        </authorList>
    </citation>
    <scope>NUCLEOTIDE SEQUENCE [LARGE SCALE GENOMIC DNA]</scope>
    <source>
        <strain evidence="2 3">WL0050</strain>
    </source>
</reference>
<accession>A0ABT2ZI08</accession>
<sequence length="111" mass="11831">MRVLVSTIALLLPTTALAGDLVFNCGAPDAAHPEMVAQLTKYYGEKRGHIIVGDDVVPAEVYSGLGTLTFLYIGEGYALHYSVHPQKGTYDYSRSGSMSGFGRGTCKQISG</sequence>
<dbReference type="Proteomes" id="UP001652564">
    <property type="component" value="Unassembled WGS sequence"/>
</dbReference>
<dbReference type="RefSeq" id="WP_263737951.1">
    <property type="nucleotide sequence ID" value="NZ_JAOWKZ010000001.1"/>
</dbReference>
<feature type="signal peptide" evidence="1">
    <location>
        <begin position="1"/>
        <end position="18"/>
    </location>
</feature>
<feature type="chain" id="PRO_5046703484" evidence="1">
    <location>
        <begin position="19"/>
        <end position="111"/>
    </location>
</feature>
<proteinExistence type="predicted"/>
<name>A0ABT2ZI08_9RHOB</name>
<keyword evidence="1" id="KW-0732">Signal</keyword>
<gene>
    <name evidence="2" type="ORF">OEZ71_00390</name>
</gene>
<organism evidence="2 3">
    <name type="scientific">Albidovulum litorale</name>
    <dbReference type="NCBI Taxonomy" id="2984134"/>
    <lineage>
        <taxon>Bacteria</taxon>
        <taxon>Pseudomonadati</taxon>
        <taxon>Pseudomonadota</taxon>
        <taxon>Alphaproteobacteria</taxon>
        <taxon>Rhodobacterales</taxon>
        <taxon>Paracoccaceae</taxon>
        <taxon>Albidovulum</taxon>
    </lineage>
</organism>
<keyword evidence="3" id="KW-1185">Reference proteome</keyword>
<comment type="caution">
    <text evidence="2">The sequence shown here is derived from an EMBL/GenBank/DDBJ whole genome shotgun (WGS) entry which is preliminary data.</text>
</comment>
<evidence type="ECO:0000256" key="1">
    <source>
        <dbReference type="SAM" id="SignalP"/>
    </source>
</evidence>
<protein>
    <submittedName>
        <fullName evidence="2">Uncharacterized protein</fullName>
    </submittedName>
</protein>
<evidence type="ECO:0000313" key="2">
    <source>
        <dbReference type="EMBL" id="MCV2870746.1"/>
    </source>
</evidence>